<name>A0ABP9ZA41_9FUNG</name>
<accession>A0ABP9ZA41</accession>
<dbReference type="SUPFAM" id="SSF53901">
    <property type="entry name" value="Thiolase-like"/>
    <property type="match status" value="2"/>
</dbReference>
<evidence type="ECO:0000259" key="14">
    <source>
        <dbReference type="Pfam" id="PF02803"/>
    </source>
</evidence>
<feature type="domain" description="Thiolase C-terminal" evidence="14">
    <location>
        <begin position="1274"/>
        <end position="1392"/>
    </location>
</feature>
<dbReference type="InterPro" id="IPR002155">
    <property type="entry name" value="Thiolase"/>
</dbReference>
<keyword evidence="5" id="KW-0808">Transferase</keyword>
<evidence type="ECO:0000256" key="5">
    <source>
        <dbReference type="ARBA" id="ARBA00022679"/>
    </source>
</evidence>
<dbReference type="InterPro" id="IPR020613">
    <property type="entry name" value="Thiolase_CS"/>
</dbReference>
<evidence type="ECO:0000256" key="11">
    <source>
        <dbReference type="SAM" id="Coils"/>
    </source>
</evidence>
<dbReference type="InterPro" id="IPR020617">
    <property type="entry name" value="Thiolase_C"/>
</dbReference>
<evidence type="ECO:0000313" key="15">
    <source>
        <dbReference type="EMBL" id="GAA5815990.1"/>
    </source>
</evidence>
<comment type="subcellular location">
    <subcellularLocation>
        <location evidence="1">Mitochondrion</location>
    </subcellularLocation>
</comment>
<evidence type="ECO:0000256" key="6">
    <source>
        <dbReference type="ARBA" id="ARBA00022723"/>
    </source>
</evidence>
<dbReference type="InterPro" id="IPR016039">
    <property type="entry name" value="Thiolase-like"/>
</dbReference>
<dbReference type="PANTHER" id="PTHR18919">
    <property type="entry name" value="ACETYL-COA C-ACYLTRANSFERASE"/>
    <property type="match status" value="1"/>
</dbReference>
<keyword evidence="7" id="KW-0809">Transit peptide</keyword>
<dbReference type="Gene3D" id="3.40.47.10">
    <property type="match status" value="2"/>
</dbReference>
<keyword evidence="11" id="KW-0175">Coiled coil</keyword>
<feature type="coiled-coil region" evidence="11">
    <location>
        <begin position="730"/>
        <end position="809"/>
    </location>
</feature>
<dbReference type="PROSITE" id="PS00099">
    <property type="entry name" value="THIOLASE_3"/>
    <property type="match status" value="1"/>
</dbReference>
<dbReference type="InterPro" id="IPR020615">
    <property type="entry name" value="Thiolase_acyl_enz_int_AS"/>
</dbReference>
<evidence type="ECO:0000256" key="12">
    <source>
        <dbReference type="SAM" id="MobiDB-lite"/>
    </source>
</evidence>
<comment type="subunit">
    <text evidence="3">Homotetramer.</text>
</comment>
<dbReference type="PANTHER" id="PTHR18919:SF156">
    <property type="entry name" value="ACETYL-COA ACETYLTRANSFERASE, MITOCHONDRIAL"/>
    <property type="match status" value="1"/>
</dbReference>
<comment type="similarity">
    <text evidence="2">Belongs to the thiolase-like superfamily. Thiolase family.</text>
</comment>
<feature type="domain" description="Thiolase N-terminal" evidence="13">
    <location>
        <begin position="1012"/>
        <end position="1265"/>
    </location>
</feature>
<evidence type="ECO:0000256" key="4">
    <source>
        <dbReference type="ARBA" id="ARBA00012705"/>
    </source>
</evidence>
<dbReference type="Proteomes" id="UP001473302">
    <property type="component" value="Unassembled WGS sequence"/>
</dbReference>
<keyword evidence="10" id="KW-0012">Acyltransferase</keyword>
<dbReference type="InterPro" id="IPR020610">
    <property type="entry name" value="Thiolase_AS"/>
</dbReference>
<keyword evidence="8" id="KW-0630">Potassium</keyword>
<comment type="caution">
    <text evidence="15">The sequence shown here is derived from an EMBL/GenBank/DDBJ whole genome shotgun (WGS) entry which is preliminary data.</text>
</comment>
<gene>
    <name evidence="15" type="ORF">MFLAVUS_009509</name>
</gene>
<dbReference type="InterPro" id="IPR020616">
    <property type="entry name" value="Thiolase_N"/>
</dbReference>
<dbReference type="Pfam" id="PF02803">
    <property type="entry name" value="Thiolase_C"/>
    <property type="match status" value="1"/>
</dbReference>
<feature type="region of interest" description="Disordered" evidence="12">
    <location>
        <begin position="542"/>
        <end position="562"/>
    </location>
</feature>
<evidence type="ECO:0000256" key="7">
    <source>
        <dbReference type="ARBA" id="ARBA00022946"/>
    </source>
</evidence>
<evidence type="ECO:0000256" key="1">
    <source>
        <dbReference type="ARBA" id="ARBA00004173"/>
    </source>
</evidence>
<keyword evidence="6" id="KW-0479">Metal-binding</keyword>
<evidence type="ECO:0000259" key="13">
    <source>
        <dbReference type="Pfam" id="PF00108"/>
    </source>
</evidence>
<dbReference type="EC" id="2.3.1.9" evidence="4"/>
<feature type="compositionally biased region" description="Basic residues" evidence="12">
    <location>
        <begin position="546"/>
        <end position="557"/>
    </location>
</feature>
<evidence type="ECO:0000313" key="16">
    <source>
        <dbReference type="Proteomes" id="UP001473302"/>
    </source>
</evidence>
<organism evidence="15 16">
    <name type="scientific">Mucor flavus</name>
    <dbReference type="NCBI Taxonomy" id="439312"/>
    <lineage>
        <taxon>Eukaryota</taxon>
        <taxon>Fungi</taxon>
        <taxon>Fungi incertae sedis</taxon>
        <taxon>Mucoromycota</taxon>
        <taxon>Mucoromycotina</taxon>
        <taxon>Mucoromycetes</taxon>
        <taxon>Mucorales</taxon>
        <taxon>Mucorineae</taxon>
        <taxon>Mucoraceae</taxon>
        <taxon>Mucor</taxon>
    </lineage>
</organism>
<feature type="coiled-coil region" evidence="11">
    <location>
        <begin position="653"/>
        <end position="687"/>
    </location>
</feature>
<dbReference type="Pfam" id="PF00108">
    <property type="entry name" value="Thiolase_N"/>
    <property type="match status" value="1"/>
</dbReference>
<keyword evidence="9" id="KW-0496">Mitochondrion</keyword>
<keyword evidence="16" id="KW-1185">Reference proteome</keyword>
<proteinExistence type="inferred from homology"/>
<protein>
    <recommendedName>
        <fullName evidence="4">acetyl-CoA C-acetyltransferase</fullName>
        <ecNumber evidence="4">2.3.1.9</ecNumber>
    </recommendedName>
</protein>
<evidence type="ECO:0000256" key="8">
    <source>
        <dbReference type="ARBA" id="ARBA00022958"/>
    </source>
</evidence>
<dbReference type="EMBL" id="BAABUK010000029">
    <property type="protein sequence ID" value="GAA5815990.1"/>
    <property type="molecule type" value="Genomic_DNA"/>
</dbReference>
<evidence type="ECO:0000256" key="10">
    <source>
        <dbReference type="ARBA" id="ARBA00023315"/>
    </source>
</evidence>
<reference evidence="15 16" key="1">
    <citation type="submission" date="2024-04" db="EMBL/GenBank/DDBJ databases">
        <title>genome sequences of Mucor flavus KT1a and Helicostylum pulchrum KT1b strains isolated from the surface of a dry-aged beef.</title>
        <authorList>
            <person name="Toyotome T."/>
            <person name="Hosono M."/>
            <person name="Torimaru M."/>
            <person name="Fukuda K."/>
            <person name="Mikami N."/>
        </authorList>
    </citation>
    <scope>NUCLEOTIDE SEQUENCE [LARGE SCALE GENOMIC DNA]</scope>
    <source>
        <strain evidence="15 16">KT1a</strain>
    </source>
</reference>
<evidence type="ECO:0000256" key="9">
    <source>
        <dbReference type="ARBA" id="ARBA00023128"/>
    </source>
</evidence>
<feature type="coiled-coil region" evidence="11">
    <location>
        <begin position="895"/>
        <end position="933"/>
    </location>
</feature>
<dbReference type="PROSITE" id="PS00737">
    <property type="entry name" value="THIOLASE_2"/>
    <property type="match status" value="1"/>
</dbReference>
<evidence type="ECO:0000256" key="2">
    <source>
        <dbReference type="ARBA" id="ARBA00010982"/>
    </source>
</evidence>
<evidence type="ECO:0000256" key="3">
    <source>
        <dbReference type="ARBA" id="ARBA00011881"/>
    </source>
</evidence>
<dbReference type="CDD" id="cd00751">
    <property type="entry name" value="thiolase"/>
    <property type="match status" value="1"/>
</dbReference>
<dbReference type="NCBIfam" id="TIGR01930">
    <property type="entry name" value="AcCoA-C-Actrans"/>
    <property type="match status" value="1"/>
</dbReference>
<sequence>MERETNVSRTSSGFPCPCCQKYLKNAKTLRVHLAKKQLSGLFVYESAVAIAPQSDPRESLSLNVETDALTNTATTAETTSSVNTSKESPLIESTVSNVSTASTLLTSLPTSSTLFSSIVLDELSFSPPPMEDRLLFNNIDVSAQFYKFRLDVQSRLREDATFTIEEHMQHILALSSVLLLKPARTHEDLHRHIDINTCEGLRRHILSKKQTAYQPFPTSTRNRLEELMREMDLDGDQNHICTRLTASCRISAMIQDGGLNSTNRILLAVRNMVEKLPRHTVEDGPKETELITRHLEATLAPLFEDLDNDIIFRWTSVSDEEKQDTTRPDASINITNGAALSKRIGCGEVKAQYQALNHRLVGIDLMRSAVLAKAASDKHKLKEIFTFIVCSPVCKIPISVFISSINVLLSNISKDSLDTHPIRSKDEQSHRPIPFAVLKIQLKRLVGQQTTTTTDARGGVIYTKDLITLIDQYESSEKVTLLTDVQKKAILPYTKSNPDLEMTPDDILNLLKLVCPPSPVTSLSAPTSGNQPLLDTVRPRTSAPLKTHKSTPWKRRPSAVASSIQDRNELDLIISSVTNTNLMVEDDQQLIITTSLNNMNHSIDTPILSPGIPKEDETKSPIIEEEDLARYYRRSLKLTQRLKSSERSLASMARDNEDRIVQLQNRVDDMNLEVGKQRKEIQEYKGKEKNSLEQISALESHISNIQRSETDQKQVYLSIKNLFDEKCQETQKLQDMLRQKESDLEKTEDLLNSFQYEVNLLSQERKRLIGLQSNLELELETSSQAHKQLAEQKTENEKLKDIIDTLKIDLDEALYHHQQLPSSILDTVEEHVDDEKEEDQDSAVVVKRKGSLLSLKEESHVLSPLKTLENELIDKDEDDRLKSVRDEKDYYKTRATEAKEDLDRVKSELDYLRRALDSENRSLVNELAELRQKTNPAANNSSTTLSLHQSKSSPTDILNSIELNIPELPMNDLWSHSRMRQRSSTYKKKRTVQDLHEIIRTFASAAKSPNDVIIASAVRTPVGCFNGSLKSVPAVQLGAIAAKSAIERAGLKPEDIEEAYFGNVIQANLGQSPARQAILGAGCPDTTEATAINKVCASGMKAVMLAAQSIKNGDRSIMIAGGMESMSNAPFYAPRNVAYGHQQLSDSIIKDGLWDAYNNIHMGSCAENTAVNYNITREEQDEHAIESYKRAAAAWERGDFDAEIAPVTLKSKKGDKVIKIDEEYTNVKFEKVKGLRPVFKKDGTVTAANASTLNDGASALVLMSRAKADSMGIKPLARIVSYADAATAPIDFTIAPSKALPIALEKAGLTTDDISKFELNEAFSVVACVNEKIMKLDPSKVNVLGGAVALGHPIGSSGSRIIVTLTHLLKAGEFGAASICNGGGCASAIVIQAE</sequence>
<dbReference type="PROSITE" id="PS00098">
    <property type="entry name" value="THIOLASE_1"/>
    <property type="match status" value="1"/>
</dbReference>